<organism evidence="2 3">
    <name type="scientific">Falsiruegeria mediterranea M17</name>
    <dbReference type="NCBI Taxonomy" id="1200281"/>
    <lineage>
        <taxon>Bacteria</taxon>
        <taxon>Pseudomonadati</taxon>
        <taxon>Pseudomonadota</taxon>
        <taxon>Alphaproteobacteria</taxon>
        <taxon>Rhodobacterales</taxon>
        <taxon>Roseobacteraceae</taxon>
        <taxon>Falsiruegeria</taxon>
    </lineage>
</organism>
<evidence type="ECO:0000313" key="2">
    <source>
        <dbReference type="EMBL" id="SPJ31089.1"/>
    </source>
</evidence>
<dbReference type="OrthoDB" id="8660107at2"/>
<evidence type="ECO:0000313" key="3">
    <source>
        <dbReference type="Proteomes" id="UP000244898"/>
    </source>
</evidence>
<sequence length="128" mass="14843">MVKDLIEALDPGRHQFIPIRLAGYSGEREVEEGTWYILNVHFRVTSVVKDLSDLDVHRPPPNARLYVNPFGKRLTMDAAELDPAAHLWREHRFGRELFMSDDLYDRLLQMKVKLSARKVGMINAVENK</sequence>
<keyword evidence="3" id="KW-1185">Reference proteome</keyword>
<feature type="domain" description="Immunity MXAN-0049 protein" evidence="1">
    <location>
        <begin position="3"/>
        <end position="112"/>
    </location>
</feature>
<protein>
    <recommendedName>
        <fullName evidence="1">Immunity MXAN-0049 protein domain-containing protein</fullName>
    </recommendedName>
</protein>
<gene>
    <name evidence="2" type="ORF">TRM7615_04629</name>
</gene>
<dbReference type="AlphaFoldDB" id="A0A2R8CFA8"/>
<accession>A0A2R8CFA8</accession>
<dbReference type="InterPro" id="IPR012433">
    <property type="entry name" value="Imm11"/>
</dbReference>
<name>A0A2R8CFA8_9RHOB</name>
<dbReference type="Pfam" id="PF07791">
    <property type="entry name" value="Imm11"/>
    <property type="match status" value="1"/>
</dbReference>
<dbReference type="EMBL" id="ONZG01000016">
    <property type="protein sequence ID" value="SPJ31089.1"/>
    <property type="molecule type" value="Genomic_DNA"/>
</dbReference>
<evidence type="ECO:0000259" key="1">
    <source>
        <dbReference type="Pfam" id="PF07791"/>
    </source>
</evidence>
<proteinExistence type="predicted"/>
<reference evidence="3" key="1">
    <citation type="submission" date="2018-03" db="EMBL/GenBank/DDBJ databases">
        <authorList>
            <person name="Rodrigo-Torres L."/>
            <person name="Arahal R. D."/>
            <person name="Lucena T."/>
        </authorList>
    </citation>
    <scope>NUCLEOTIDE SEQUENCE [LARGE SCALE GENOMIC DNA]</scope>
    <source>
        <strain evidence="3">CECT 7615</strain>
    </source>
</reference>
<dbReference type="Proteomes" id="UP000244898">
    <property type="component" value="Unassembled WGS sequence"/>
</dbReference>